<sequence>MPFLETVSLPSEERLEAIKAKLLESNNADSVASSPSIGGRLSDDILEICSNLEKIKTERNDLQLRLEGLKFPAALSKLKFYFNLSLFMQHTFT</sequence>
<dbReference type="EMBL" id="CAAALY010042898">
    <property type="protein sequence ID" value="VEL19715.1"/>
    <property type="molecule type" value="Genomic_DNA"/>
</dbReference>
<name>A0A448WT85_9PLAT</name>
<evidence type="ECO:0000313" key="1">
    <source>
        <dbReference type="EMBL" id="VEL19715.1"/>
    </source>
</evidence>
<comment type="caution">
    <text evidence="1">The sequence shown here is derived from an EMBL/GenBank/DDBJ whole genome shotgun (WGS) entry which is preliminary data.</text>
</comment>
<organism evidence="1 2">
    <name type="scientific">Protopolystoma xenopodis</name>
    <dbReference type="NCBI Taxonomy" id="117903"/>
    <lineage>
        <taxon>Eukaryota</taxon>
        <taxon>Metazoa</taxon>
        <taxon>Spiralia</taxon>
        <taxon>Lophotrochozoa</taxon>
        <taxon>Platyhelminthes</taxon>
        <taxon>Monogenea</taxon>
        <taxon>Polyopisthocotylea</taxon>
        <taxon>Polystomatidea</taxon>
        <taxon>Polystomatidae</taxon>
        <taxon>Protopolystoma</taxon>
    </lineage>
</organism>
<proteinExistence type="predicted"/>
<protein>
    <submittedName>
        <fullName evidence="1">Uncharacterized protein</fullName>
    </submittedName>
</protein>
<keyword evidence="2" id="KW-1185">Reference proteome</keyword>
<dbReference type="Proteomes" id="UP000784294">
    <property type="component" value="Unassembled WGS sequence"/>
</dbReference>
<evidence type="ECO:0000313" key="2">
    <source>
        <dbReference type="Proteomes" id="UP000784294"/>
    </source>
</evidence>
<gene>
    <name evidence="1" type="ORF">PXEA_LOCUS13155</name>
</gene>
<dbReference type="AlphaFoldDB" id="A0A448WT85"/>
<reference evidence="1" key="1">
    <citation type="submission" date="2018-11" db="EMBL/GenBank/DDBJ databases">
        <authorList>
            <consortium name="Pathogen Informatics"/>
        </authorList>
    </citation>
    <scope>NUCLEOTIDE SEQUENCE</scope>
</reference>
<accession>A0A448WT85</accession>